<dbReference type="InterPro" id="IPR011990">
    <property type="entry name" value="TPR-like_helical_dom_sf"/>
</dbReference>
<reference evidence="8" key="1">
    <citation type="submission" date="2015-07" db="EMBL/GenBank/DDBJ databases">
        <title>Genome Of Nitrogen-Fixing Cyanobacterium Nostoc piscinale CENA21 From Solimoes/Amazon River Floodplain Sediments And Comparative Genomics To Uncover Biosynthetic Natural Products Potential.</title>
        <authorList>
            <person name="Leao T.F."/>
            <person name="Leao P.N."/>
            <person name="Guimaraes P.I."/>
            <person name="de Melo A.G.C."/>
            <person name="Ramos R.T.J."/>
            <person name="Silva A."/>
            <person name="Fiore M.F."/>
            <person name="Schneider M.P.C."/>
        </authorList>
    </citation>
    <scope>NUCLEOTIDE SEQUENCE [LARGE SCALE GENOMIC DNA]</scope>
    <source>
        <strain evidence="8">CENA21</strain>
    </source>
</reference>
<evidence type="ECO:0000313" key="8">
    <source>
        <dbReference type="Proteomes" id="UP000062645"/>
    </source>
</evidence>
<dbReference type="Proteomes" id="UP000062645">
    <property type="component" value="Chromosome"/>
</dbReference>
<dbReference type="AlphaFoldDB" id="A0A0M4TUC9"/>
<keyword evidence="8" id="KW-1185">Reference proteome</keyword>
<dbReference type="InterPro" id="IPR002182">
    <property type="entry name" value="NB-ARC"/>
</dbReference>
<dbReference type="Pfam" id="PF13424">
    <property type="entry name" value="TPR_12"/>
    <property type="match status" value="5"/>
</dbReference>
<gene>
    <name evidence="7" type="ORF">ACX27_10615</name>
</gene>
<dbReference type="KEGG" id="npz:ACX27_10615"/>
<evidence type="ECO:0000256" key="1">
    <source>
        <dbReference type="ARBA" id="ARBA00022737"/>
    </source>
</evidence>
<keyword evidence="5" id="KW-0812">Transmembrane</keyword>
<dbReference type="SUPFAM" id="SSF48452">
    <property type="entry name" value="TPR-like"/>
    <property type="match status" value="1"/>
</dbReference>
<evidence type="ECO:0000259" key="6">
    <source>
        <dbReference type="Pfam" id="PF00931"/>
    </source>
</evidence>
<evidence type="ECO:0000256" key="5">
    <source>
        <dbReference type="SAM" id="Phobius"/>
    </source>
</evidence>
<protein>
    <recommendedName>
        <fullName evidence="6">NB-ARC domain-containing protein</fullName>
    </recommendedName>
</protein>
<dbReference type="PANTHER" id="PTHR45641:SF19">
    <property type="entry name" value="NEPHROCYSTIN-3"/>
    <property type="match status" value="1"/>
</dbReference>
<dbReference type="PRINTS" id="PR00381">
    <property type="entry name" value="KINESINLIGHT"/>
</dbReference>
<feature type="coiled-coil region" evidence="4">
    <location>
        <begin position="284"/>
        <end position="311"/>
    </location>
</feature>
<evidence type="ECO:0000256" key="2">
    <source>
        <dbReference type="ARBA" id="ARBA00022803"/>
    </source>
</evidence>
<dbReference type="GO" id="GO:0043531">
    <property type="term" value="F:ADP binding"/>
    <property type="evidence" value="ECO:0007669"/>
    <property type="project" value="InterPro"/>
</dbReference>
<feature type="domain" description="NB-ARC" evidence="6">
    <location>
        <begin position="21"/>
        <end position="170"/>
    </location>
</feature>
<sequence length="893" mass="101753">MPRGSVHFVGRETELTQAHEDLQRGNYVAISGMGGVGKTELATQYAKQYQNNYGGITWFNDRASNLAAEVLGFFIQLGFEIPQEQGGRLLTLQEQVAWCWLQYPQADLPILIVFDDVTSLDNLREVVPSDNRFRVLVTTRLRNLDPNFIQEIPLDVLSPEKALKLLKKLLGKDRRVDNQPEAADAICEFLEYLPLGIELVGAYLAQDPDLHLYIMLERLQQRKLAEAALQDRETLNSTQLGVKAAFALTWDELEPLTQQLGKFLSLFAPQSIFWDLVIVVATDAEKTEDENEEETRRLMWTEDELNNAKKQLYKHHLLQQVEDSKGYFYKIHALARWFLQKQLADAGEMKLVLEKTFAIKMINLALRLPQSPTSKDIEFFSVVVPHLEDIGNRIIVEINQADKKQIVSPVSVPNEQVIKIFIGVKRFYEEQGLYQLVETWCQKCVNVCQALFTGDHPDVAISLNNLAGIYDNQGRYSEAKPLYIEALAMRKRLFTGDHPNVATSLNNLAVLYERQGQYREAEPLFIEALAMKKRIFTGYHPDVAISLNNLAALYKSQGQYREAEPLFIEALAMYKSLPVRDHSVVVISLNNLAELYHSQGQYREAELLYLKALAITKRLSVHDLTQVAASLNNLANLYSDQGRYREAEPLYIQALTITKCLFVADHPHVAISLNNLAALYYNQKRYSEVEPFFIEALAMTKRIFTGDHPDVAISLNNLAYLYSDQGRYSEAEPLYIQALAMYQRICTGDHPNVALSLNNLAGIYDNQGRYSEAESLYIQALAMRKRLFTGDHPDVATSLNNLAGLYKSQGRYSEAEPLYTEALAMLQRVLGDNHPNTVTVRNNLAILQRQLTPVPIWQTWLSWLFQLLLGILILPFYLLWQLAKKIIKLIRNS</sequence>
<evidence type="ECO:0000256" key="3">
    <source>
        <dbReference type="PROSITE-ProRule" id="PRU00339"/>
    </source>
</evidence>
<dbReference type="EMBL" id="CP012036">
    <property type="protein sequence ID" value="ALF53194.1"/>
    <property type="molecule type" value="Genomic_DNA"/>
</dbReference>
<accession>A0A0M4TUC9</accession>
<feature type="repeat" description="TPR" evidence="3">
    <location>
        <begin position="502"/>
        <end position="535"/>
    </location>
</feature>
<feature type="transmembrane region" description="Helical" evidence="5">
    <location>
        <begin position="860"/>
        <end position="880"/>
    </location>
</feature>
<keyword evidence="5" id="KW-1133">Transmembrane helix</keyword>
<organism evidence="7 8">
    <name type="scientific">Nostoc piscinale CENA21</name>
    <dbReference type="NCBI Taxonomy" id="224013"/>
    <lineage>
        <taxon>Bacteria</taxon>
        <taxon>Bacillati</taxon>
        <taxon>Cyanobacteriota</taxon>
        <taxon>Cyanophyceae</taxon>
        <taxon>Nostocales</taxon>
        <taxon>Nostocaceae</taxon>
        <taxon>Nostoc</taxon>
    </lineage>
</organism>
<name>A0A0M4TUC9_9NOSO</name>
<evidence type="ECO:0000256" key="4">
    <source>
        <dbReference type="SAM" id="Coils"/>
    </source>
</evidence>
<dbReference type="Pfam" id="PF00931">
    <property type="entry name" value="NB-ARC"/>
    <property type="match status" value="1"/>
</dbReference>
<dbReference type="InterPro" id="IPR027417">
    <property type="entry name" value="P-loop_NTPase"/>
</dbReference>
<keyword evidence="4" id="KW-0175">Coiled coil</keyword>
<dbReference type="InterPro" id="IPR019734">
    <property type="entry name" value="TPR_rpt"/>
</dbReference>
<dbReference type="SMART" id="SM00028">
    <property type="entry name" value="TPR"/>
    <property type="match status" value="9"/>
</dbReference>
<dbReference type="SUPFAM" id="SSF52540">
    <property type="entry name" value="P-loop containing nucleoside triphosphate hydrolases"/>
    <property type="match status" value="1"/>
</dbReference>
<evidence type="ECO:0000313" key="7">
    <source>
        <dbReference type="EMBL" id="ALF53194.1"/>
    </source>
</evidence>
<dbReference type="PATRIC" id="fig|224013.5.peg.2566"/>
<dbReference type="OrthoDB" id="582340at2"/>
<dbReference type="STRING" id="224013.ACX27_10615"/>
<reference evidence="7 8" key="2">
    <citation type="journal article" date="2016" name="Genome Announc.">
        <title>Draft Genome Sequence of the N2-Fixing Cyanobacterium Nostoc piscinale CENA21, Isolated from the Brazilian Amazon Floodplain.</title>
        <authorList>
            <person name="Leao T."/>
            <person name="Guimaraes P.I."/>
            <person name="de Melo A.G."/>
            <person name="Ramos R.T."/>
            <person name="Leao P.N."/>
            <person name="Silva A."/>
            <person name="Fiore M.F."/>
            <person name="Schneider M.P."/>
        </authorList>
    </citation>
    <scope>NUCLEOTIDE SEQUENCE [LARGE SCALE GENOMIC DNA]</scope>
    <source>
        <strain evidence="7 8">CENA21</strain>
    </source>
</reference>
<keyword evidence="2 3" id="KW-0802">TPR repeat</keyword>
<dbReference type="Gene3D" id="3.40.50.300">
    <property type="entry name" value="P-loop containing nucleotide triphosphate hydrolases"/>
    <property type="match status" value="1"/>
</dbReference>
<dbReference type="Gene3D" id="1.25.40.10">
    <property type="entry name" value="Tetratricopeptide repeat domain"/>
    <property type="match status" value="3"/>
</dbReference>
<dbReference type="PANTHER" id="PTHR45641">
    <property type="entry name" value="TETRATRICOPEPTIDE REPEAT PROTEIN (AFU_ORTHOLOGUE AFUA_6G03870)"/>
    <property type="match status" value="1"/>
</dbReference>
<proteinExistence type="predicted"/>
<keyword evidence="5" id="KW-0472">Membrane</keyword>
<dbReference type="PROSITE" id="PS50005">
    <property type="entry name" value="TPR"/>
    <property type="match status" value="1"/>
</dbReference>
<keyword evidence="1" id="KW-0677">Repeat</keyword>